<keyword evidence="2 7" id="KW-0575">Peroxidase</keyword>
<evidence type="ECO:0000256" key="5">
    <source>
        <dbReference type="ARBA" id="ARBA00023284"/>
    </source>
</evidence>
<dbReference type="GO" id="GO:0034599">
    <property type="term" value="P:cellular response to oxidative stress"/>
    <property type="evidence" value="ECO:0007669"/>
    <property type="project" value="InterPro"/>
</dbReference>
<dbReference type="SUPFAM" id="SSF52833">
    <property type="entry name" value="Thioredoxin-like"/>
    <property type="match status" value="1"/>
</dbReference>
<evidence type="ECO:0000259" key="9">
    <source>
        <dbReference type="PROSITE" id="PS51352"/>
    </source>
</evidence>
<evidence type="ECO:0000256" key="4">
    <source>
        <dbReference type="ARBA" id="ARBA00023002"/>
    </source>
</evidence>
<comment type="similarity">
    <text evidence="1 7">Belongs to the peroxiredoxin family. Prx5 subfamily.</text>
</comment>
<dbReference type="GO" id="GO:0042744">
    <property type="term" value="P:hydrogen peroxide catabolic process"/>
    <property type="evidence" value="ECO:0007669"/>
    <property type="project" value="TreeGrafter"/>
</dbReference>
<reference evidence="10" key="1">
    <citation type="submission" date="2021-02" db="EMBL/GenBank/DDBJ databases">
        <title>First Annotated Genome of the Yellow-green Alga Tribonema minus.</title>
        <authorList>
            <person name="Mahan K.M."/>
        </authorList>
    </citation>
    <scope>NUCLEOTIDE SEQUENCE</scope>
    <source>
        <strain evidence="10">UTEX B ZZ1240</strain>
    </source>
</reference>
<evidence type="ECO:0000256" key="1">
    <source>
        <dbReference type="ARBA" id="ARBA00010505"/>
    </source>
</evidence>
<dbReference type="AlphaFoldDB" id="A0A835ZEG2"/>
<feature type="signal peptide" evidence="8">
    <location>
        <begin position="1"/>
        <end position="22"/>
    </location>
</feature>
<dbReference type="PROSITE" id="PS51352">
    <property type="entry name" value="THIOREDOXIN_2"/>
    <property type="match status" value="1"/>
</dbReference>
<name>A0A835ZEG2_9STRA</name>
<dbReference type="GO" id="GO:0045454">
    <property type="term" value="P:cell redox homeostasis"/>
    <property type="evidence" value="ECO:0007669"/>
    <property type="project" value="TreeGrafter"/>
</dbReference>
<keyword evidence="8" id="KW-0732">Signal</keyword>
<dbReference type="GO" id="GO:0005737">
    <property type="term" value="C:cytoplasm"/>
    <property type="evidence" value="ECO:0007669"/>
    <property type="project" value="TreeGrafter"/>
</dbReference>
<evidence type="ECO:0000313" key="11">
    <source>
        <dbReference type="Proteomes" id="UP000664859"/>
    </source>
</evidence>
<evidence type="ECO:0000256" key="3">
    <source>
        <dbReference type="ARBA" id="ARBA00022862"/>
    </source>
</evidence>
<comment type="caution">
    <text evidence="10">The sequence shown here is derived from an EMBL/GenBank/DDBJ whole genome shotgun (WGS) entry which is preliminary data.</text>
</comment>
<feature type="domain" description="Thioredoxin" evidence="9">
    <location>
        <begin position="61"/>
        <end position="218"/>
    </location>
</feature>
<dbReference type="Proteomes" id="UP000664859">
    <property type="component" value="Unassembled WGS sequence"/>
</dbReference>
<dbReference type="Pfam" id="PF08534">
    <property type="entry name" value="Redoxin"/>
    <property type="match status" value="1"/>
</dbReference>
<dbReference type="CDD" id="cd03013">
    <property type="entry name" value="PRX5_like"/>
    <property type="match status" value="1"/>
</dbReference>
<keyword evidence="4 7" id="KW-0560">Oxidoreductase</keyword>
<organism evidence="10 11">
    <name type="scientific">Tribonema minus</name>
    <dbReference type="NCBI Taxonomy" id="303371"/>
    <lineage>
        <taxon>Eukaryota</taxon>
        <taxon>Sar</taxon>
        <taxon>Stramenopiles</taxon>
        <taxon>Ochrophyta</taxon>
        <taxon>PX clade</taxon>
        <taxon>Xanthophyceae</taxon>
        <taxon>Tribonematales</taxon>
        <taxon>Tribonemataceae</taxon>
        <taxon>Tribonema</taxon>
    </lineage>
</organism>
<dbReference type="FunFam" id="3.40.30.10:FF:000020">
    <property type="entry name" value="Peroxiredoxin"/>
    <property type="match status" value="1"/>
</dbReference>
<evidence type="ECO:0000256" key="2">
    <source>
        <dbReference type="ARBA" id="ARBA00022559"/>
    </source>
</evidence>
<dbReference type="Gene3D" id="3.40.30.10">
    <property type="entry name" value="Glutaredoxin"/>
    <property type="match status" value="1"/>
</dbReference>
<proteinExistence type="inferred from homology"/>
<keyword evidence="3 7" id="KW-0049">Antioxidant</keyword>
<protein>
    <submittedName>
        <fullName evidence="10">Thioredoxin-like protein</fullName>
    </submittedName>
</protein>
<evidence type="ECO:0000256" key="6">
    <source>
        <dbReference type="PIRSR" id="PIRSR637944-1"/>
    </source>
</evidence>
<dbReference type="PROSITE" id="PS51257">
    <property type="entry name" value="PROKAR_LIPOPROTEIN"/>
    <property type="match status" value="1"/>
</dbReference>
<keyword evidence="5 7" id="KW-0676">Redox-active center</keyword>
<gene>
    <name evidence="10" type="ORF">JKP88DRAFT_231739</name>
</gene>
<dbReference type="GO" id="GO:0008379">
    <property type="term" value="F:thioredoxin peroxidase activity"/>
    <property type="evidence" value="ECO:0007669"/>
    <property type="project" value="InterPro"/>
</dbReference>
<evidence type="ECO:0000313" key="10">
    <source>
        <dbReference type="EMBL" id="KAG5190814.1"/>
    </source>
</evidence>
<keyword evidence="11" id="KW-1185">Reference proteome</keyword>
<dbReference type="InterPro" id="IPR013740">
    <property type="entry name" value="Redoxin"/>
</dbReference>
<dbReference type="PANTHER" id="PTHR10430">
    <property type="entry name" value="PEROXIREDOXIN"/>
    <property type="match status" value="1"/>
</dbReference>
<evidence type="ECO:0000256" key="7">
    <source>
        <dbReference type="RuleBase" id="RU366011"/>
    </source>
</evidence>
<evidence type="ECO:0000256" key="8">
    <source>
        <dbReference type="SAM" id="SignalP"/>
    </source>
</evidence>
<feature type="active site" description="Cysteine sulfenic acid (-SOH) intermediate" evidence="6">
    <location>
        <position position="108"/>
    </location>
</feature>
<feature type="chain" id="PRO_5032711601" evidence="8">
    <location>
        <begin position="23"/>
        <end position="218"/>
    </location>
</feature>
<dbReference type="InterPro" id="IPR037944">
    <property type="entry name" value="PRX5-like"/>
</dbReference>
<dbReference type="PANTHER" id="PTHR10430:SF16">
    <property type="entry name" value="PEROXIREDOXIN-5, MITOCHONDRIAL"/>
    <property type="match status" value="1"/>
</dbReference>
<dbReference type="OrthoDB" id="1882547at2759"/>
<dbReference type="InterPro" id="IPR013766">
    <property type="entry name" value="Thioredoxin_domain"/>
</dbReference>
<accession>A0A835ZEG2</accession>
<dbReference type="EMBL" id="JAFCMP010000027">
    <property type="protein sequence ID" value="KAG5190814.1"/>
    <property type="molecule type" value="Genomic_DNA"/>
</dbReference>
<sequence length="218" mass="22452">MHRLQLLLASLAAVLLPAIVNGFVGPACSTAAASCRTSSSPRMSAATTEAFTPLPENAAQIGVGDKIPSGTTVKIQGPDGSVAADVTELFKGKKVVLFGVPGAFTPTCSNNHLPGYVTHIDELKAKGVDTVACVSVNDIFVMKAWGESQSVSAKVVMLADGNGELSAALGLLTDKSGAGMGRRCKRFAMVVNDNVVKHIAVDTKGLQDSSAEAILDKL</sequence>
<comment type="function">
    <text evidence="7">Thiol-specific peroxidase that catalyzes the reduction of hydrogen peroxide and organic hydroperoxides to water and alcohols, respectively. Plays a role in cell protection against oxidative stress by detoxifying peroxides.</text>
</comment>
<dbReference type="InterPro" id="IPR036249">
    <property type="entry name" value="Thioredoxin-like_sf"/>
</dbReference>